<organism evidence="1">
    <name type="scientific">Arundo donax</name>
    <name type="common">Giant reed</name>
    <name type="synonym">Donax arundinaceus</name>
    <dbReference type="NCBI Taxonomy" id="35708"/>
    <lineage>
        <taxon>Eukaryota</taxon>
        <taxon>Viridiplantae</taxon>
        <taxon>Streptophyta</taxon>
        <taxon>Embryophyta</taxon>
        <taxon>Tracheophyta</taxon>
        <taxon>Spermatophyta</taxon>
        <taxon>Magnoliopsida</taxon>
        <taxon>Liliopsida</taxon>
        <taxon>Poales</taxon>
        <taxon>Poaceae</taxon>
        <taxon>PACMAD clade</taxon>
        <taxon>Arundinoideae</taxon>
        <taxon>Arundineae</taxon>
        <taxon>Arundo</taxon>
    </lineage>
</organism>
<dbReference type="EMBL" id="GBRH01245641">
    <property type="protein sequence ID" value="JAD52254.1"/>
    <property type="molecule type" value="Transcribed_RNA"/>
</dbReference>
<reference evidence="1" key="2">
    <citation type="journal article" date="2015" name="Data Brief">
        <title>Shoot transcriptome of the giant reed, Arundo donax.</title>
        <authorList>
            <person name="Barrero R.A."/>
            <person name="Guerrero F.D."/>
            <person name="Moolhuijzen P."/>
            <person name="Goolsby J.A."/>
            <person name="Tidwell J."/>
            <person name="Bellgard S.E."/>
            <person name="Bellgard M.I."/>
        </authorList>
    </citation>
    <scope>NUCLEOTIDE SEQUENCE</scope>
    <source>
        <tissue evidence="1">Shoot tissue taken approximately 20 cm above the soil surface</tissue>
    </source>
</reference>
<protein>
    <submittedName>
        <fullName evidence="1">Uncharacterized protein</fullName>
    </submittedName>
</protein>
<proteinExistence type="predicted"/>
<reference evidence="1" key="1">
    <citation type="submission" date="2014-09" db="EMBL/GenBank/DDBJ databases">
        <authorList>
            <person name="Magalhaes I.L.F."/>
            <person name="Oliveira U."/>
            <person name="Santos F.R."/>
            <person name="Vidigal T.H.D.A."/>
            <person name="Brescovit A.D."/>
            <person name="Santos A.J."/>
        </authorList>
    </citation>
    <scope>NUCLEOTIDE SEQUENCE</scope>
    <source>
        <tissue evidence="1">Shoot tissue taken approximately 20 cm above the soil surface</tissue>
    </source>
</reference>
<sequence>MVVMCESSYCKQHFGRKNLVIYIIMGGEEPARRRWNLPQIYLKSFGVVRQFEVTTRS</sequence>
<dbReference type="AlphaFoldDB" id="A0A0A9AKM6"/>
<name>A0A0A9AKM6_ARUDO</name>
<accession>A0A0A9AKM6</accession>
<evidence type="ECO:0000313" key="1">
    <source>
        <dbReference type="EMBL" id="JAD52254.1"/>
    </source>
</evidence>